<comment type="subcellular location">
    <subcellularLocation>
        <location evidence="7 8">Cytoplasm</location>
    </subcellularLocation>
</comment>
<dbReference type="GO" id="GO:0004325">
    <property type="term" value="F:ferrochelatase activity"/>
    <property type="evidence" value="ECO:0007669"/>
    <property type="project" value="UniProtKB-UniRule"/>
</dbReference>
<dbReference type="HAMAP" id="MF_00323">
    <property type="entry name" value="Ferrochelatase"/>
    <property type="match status" value="1"/>
</dbReference>
<sequence length="395" mass="42979">MCKAYLVTIRGDTKPSIIVVGQNGLVTYDAFLLLSFGGPEGPDDVIPFLENVTRGRGVPPERLAEVAEHYRHFGGVSPINDQCRALLAALDGRLDLPIYWGNRNWHPMLADTLEKMRGDGVRRAIAFVTSPYGGYSSCRQYWEDIAKAREAVGDGAPEIDKIRHYHDHPGFIEPFADGVRAAMTPGARLVFTAHSIPTTMDTHAGPGAGAVWTEEGRERSDRTDEGRPYPEGPGARARGGERQQQSAGGFRYSNQLKETARLVAEAAGVAEWDLVWQSRSGPPSVPWLEPDVNDHLDALAKEGVTAVVAAPIGFISDHLEVIWDLDNEAAETAAGLGIDWRRAPTPGVDPRFVDLVVELVAERVSGAPRRKLGEIPVWDACPAVGCCTIPRRTHG</sequence>
<dbReference type="SUPFAM" id="SSF53800">
    <property type="entry name" value="Chelatase"/>
    <property type="match status" value="1"/>
</dbReference>
<feature type="binding site" evidence="7">
    <location>
        <position position="77"/>
    </location>
    <ligand>
        <name>Fe-coproporphyrin III</name>
        <dbReference type="ChEBI" id="CHEBI:68438"/>
    </ligand>
</feature>
<keyword evidence="7 8" id="KW-0963">Cytoplasm</keyword>
<evidence type="ECO:0000313" key="11">
    <source>
        <dbReference type="Proteomes" id="UP000635606"/>
    </source>
</evidence>
<dbReference type="Proteomes" id="UP000635606">
    <property type="component" value="Unassembled WGS sequence"/>
</dbReference>
<proteinExistence type="inferred from homology"/>
<dbReference type="UniPathway" id="UPA00252"/>
<dbReference type="InterPro" id="IPR033644">
    <property type="entry name" value="Ferrochelatase_C"/>
</dbReference>
<protein>
    <recommendedName>
        <fullName evidence="7">Coproporphyrin III ferrochelatase</fullName>
        <ecNumber evidence="7">4.99.1.9</ecNumber>
    </recommendedName>
</protein>
<dbReference type="GO" id="GO:0006783">
    <property type="term" value="P:heme biosynthetic process"/>
    <property type="evidence" value="ECO:0007669"/>
    <property type="project" value="UniProtKB-UniRule"/>
</dbReference>
<comment type="pathway">
    <text evidence="1 7 8">Porphyrin-containing compound metabolism; protoheme biosynthesis.</text>
</comment>
<comment type="similarity">
    <text evidence="7 8">Belongs to the ferrochelatase family.</text>
</comment>
<dbReference type="InterPro" id="IPR001015">
    <property type="entry name" value="Ferrochelatase"/>
</dbReference>
<dbReference type="GO" id="GO:0005737">
    <property type="term" value="C:cytoplasm"/>
    <property type="evidence" value="ECO:0007669"/>
    <property type="project" value="UniProtKB-SubCell"/>
</dbReference>
<comment type="function">
    <text evidence="7 8">Involved in coproporphyrin-dependent heme b biosynthesis. Catalyzes the insertion of ferrous iron into coproporphyrin III to form Fe-coproporphyrin III.</text>
</comment>
<reference evidence="10" key="1">
    <citation type="submission" date="2021-01" db="EMBL/GenBank/DDBJ databases">
        <title>Whole genome shotgun sequence of Virgisporangium ochraceum NBRC 16418.</title>
        <authorList>
            <person name="Komaki H."/>
            <person name="Tamura T."/>
        </authorList>
    </citation>
    <scope>NUCLEOTIDE SEQUENCE</scope>
    <source>
        <strain evidence="10">NBRC 16418</strain>
    </source>
</reference>
<keyword evidence="7" id="KW-0479">Metal-binding</keyword>
<dbReference type="Gene3D" id="3.40.50.1400">
    <property type="match status" value="2"/>
</dbReference>
<evidence type="ECO:0000256" key="8">
    <source>
        <dbReference type="RuleBase" id="RU000607"/>
    </source>
</evidence>
<evidence type="ECO:0000256" key="5">
    <source>
        <dbReference type="ARBA" id="ARBA00023244"/>
    </source>
</evidence>
<dbReference type="InterPro" id="IPR033659">
    <property type="entry name" value="Ferrochelatase_N"/>
</dbReference>
<dbReference type="PROSITE" id="PS00534">
    <property type="entry name" value="FERROCHELATASE"/>
    <property type="match status" value="1"/>
</dbReference>
<feature type="binding site" evidence="7">
    <location>
        <position position="141"/>
    </location>
    <ligand>
        <name>Fe-coproporphyrin III</name>
        <dbReference type="ChEBI" id="CHEBI:68438"/>
    </ligand>
</feature>
<keyword evidence="11" id="KW-1185">Reference proteome</keyword>
<comment type="caution">
    <text evidence="10">The sequence shown here is derived from an EMBL/GenBank/DDBJ whole genome shotgun (WGS) entry which is preliminary data.</text>
</comment>
<evidence type="ECO:0000256" key="6">
    <source>
        <dbReference type="ARBA" id="ARBA00024536"/>
    </source>
</evidence>
<dbReference type="GO" id="GO:0046872">
    <property type="term" value="F:metal ion binding"/>
    <property type="evidence" value="ECO:0007669"/>
    <property type="project" value="UniProtKB-UniRule"/>
</dbReference>
<keyword evidence="3 7" id="KW-0350">Heme biosynthesis</keyword>
<evidence type="ECO:0000256" key="9">
    <source>
        <dbReference type="SAM" id="MobiDB-lite"/>
    </source>
</evidence>
<feature type="binding site" evidence="7">
    <location>
        <position position="320"/>
    </location>
    <ligand>
        <name>Fe(2+)</name>
        <dbReference type="ChEBI" id="CHEBI:29033"/>
    </ligand>
</feature>
<dbReference type="AlphaFoldDB" id="A0A8J4EDY3"/>
<dbReference type="InterPro" id="IPR019772">
    <property type="entry name" value="Ferrochelatase_AS"/>
</dbReference>
<evidence type="ECO:0000256" key="2">
    <source>
        <dbReference type="ARBA" id="ARBA00023004"/>
    </source>
</evidence>
<evidence type="ECO:0000256" key="4">
    <source>
        <dbReference type="ARBA" id="ARBA00023239"/>
    </source>
</evidence>
<dbReference type="Pfam" id="PF00762">
    <property type="entry name" value="Ferrochelatase"/>
    <property type="match status" value="1"/>
</dbReference>
<comment type="catalytic activity">
    <reaction evidence="6">
        <text>Fe-coproporphyrin III + 2 H(+) = coproporphyrin III + Fe(2+)</text>
        <dbReference type="Rhea" id="RHEA:49572"/>
        <dbReference type="ChEBI" id="CHEBI:15378"/>
        <dbReference type="ChEBI" id="CHEBI:29033"/>
        <dbReference type="ChEBI" id="CHEBI:68438"/>
        <dbReference type="ChEBI" id="CHEBI:131725"/>
        <dbReference type="EC" id="4.99.1.9"/>
    </reaction>
    <physiologicalReaction direction="right-to-left" evidence="6">
        <dbReference type="Rhea" id="RHEA:49574"/>
    </physiologicalReaction>
</comment>
<dbReference type="EMBL" id="BOPH01000094">
    <property type="protein sequence ID" value="GIJ72040.1"/>
    <property type="molecule type" value="Genomic_DNA"/>
</dbReference>
<organism evidence="10 11">
    <name type="scientific">Virgisporangium ochraceum</name>
    <dbReference type="NCBI Taxonomy" id="65505"/>
    <lineage>
        <taxon>Bacteria</taxon>
        <taxon>Bacillati</taxon>
        <taxon>Actinomycetota</taxon>
        <taxon>Actinomycetes</taxon>
        <taxon>Micromonosporales</taxon>
        <taxon>Micromonosporaceae</taxon>
        <taxon>Virgisporangium</taxon>
    </lineage>
</organism>
<keyword evidence="4 7" id="KW-0456">Lyase</keyword>
<evidence type="ECO:0000256" key="3">
    <source>
        <dbReference type="ARBA" id="ARBA00023133"/>
    </source>
</evidence>
<evidence type="ECO:0000256" key="7">
    <source>
        <dbReference type="HAMAP-Rule" id="MF_00323"/>
    </source>
</evidence>
<name>A0A8J4EDY3_9ACTN</name>
<feature type="compositionally biased region" description="Low complexity" evidence="9">
    <location>
        <begin position="232"/>
        <end position="249"/>
    </location>
</feature>
<keyword evidence="2 7" id="KW-0408">Iron</keyword>
<feature type="region of interest" description="Disordered" evidence="9">
    <location>
        <begin position="200"/>
        <end position="251"/>
    </location>
</feature>
<dbReference type="PANTHER" id="PTHR11108">
    <property type="entry name" value="FERROCHELATASE"/>
    <property type="match status" value="1"/>
</dbReference>
<keyword evidence="5 7" id="KW-0627">Porphyrin biosynthesis</keyword>
<evidence type="ECO:0000256" key="1">
    <source>
        <dbReference type="ARBA" id="ARBA00004744"/>
    </source>
</evidence>
<dbReference type="CDD" id="cd03411">
    <property type="entry name" value="Ferrochelatase_N"/>
    <property type="match status" value="1"/>
</dbReference>
<dbReference type="CDD" id="cd00419">
    <property type="entry name" value="Ferrochelatase_C"/>
    <property type="match status" value="1"/>
</dbReference>
<feature type="binding site" evidence="7">
    <location>
        <position position="194"/>
    </location>
    <ligand>
        <name>Fe(2+)</name>
        <dbReference type="ChEBI" id="CHEBI:29033"/>
    </ligand>
</feature>
<dbReference type="EC" id="4.99.1.9" evidence="7"/>
<evidence type="ECO:0000313" key="10">
    <source>
        <dbReference type="EMBL" id="GIJ72040.1"/>
    </source>
</evidence>
<feature type="compositionally biased region" description="Basic and acidic residues" evidence="9">
    <location>
        <begin position="214"/>
        <end position="228"/>
    </location>
</feature>
<dbReference type="PANTHER" id="PTHR11108:SF1">
    <property type="entry name" value="FERROCHELATASE, MITOCHONDRIAL"/>
    <property type="match status" value="1"/>
</dbReference>
<gene>
    <name evidence="10" type="primary">hemH</name>
    <name evidence="7" type="synonym">cpfC</name>
    <name evidence="10" type="ORF">Voc01_069570</name>
</gene>
<accession>A0A8J4EDY3</accession>
<comment type="caution">
    <text evidence="7">Lacks conserved residue(s) required for the propagation of feature annotation.</text>
</comment>